<organism evidence="2 3">
    <name type="scientific">Salinarimonas ramus</name>
    <dbReference type="NCBI Taxonomy" id="690164"/>
    <lineage>
        <taxon>Bacteria</taxon>
        <taxon>Pseudomonadati</taxon>
        <taxon>Pseudomonadota</taxon>
        <taxon>Alphaproteobacteria</taxon>
        <taxon>Hyphomicrobiales</taxon>
        <taxon>Salinarimonadaceae</taxon>
        <taxon>Salinarimonas</taxon>
    </lineage>
</organism>
<evidence type="ECO:0000313" key="3">
    <source>
        <dbReference type="Proteomes" id="UP000600449"/>
    </source>
</evidence>
<feature type="domain" description="PilZ" evidence="1">
    <location>
        <begin position="270"/>
        <end position="346"/>
    </location>
</feature>
<dbReference type="EMBL" id="BMMF01000002">
    <property type="protein sequence ID" value="GGK21510.1"/>
    <property type="molecule type" value="Genomic_DNA"/>
</dbReference>
<dbReference type="AlphaFoldDB" id="A0A917V2C8"/>
<keyword evidence="3" id="KW-1185">Reference proteome</keyword>
<gene>
    <name evidence="2" type="ORF">GCM10011322_05250</name>
</gene>
<comment type="caution">
    <text evidence="2">The sequence shown here is derived from an EMBL/GenBank/DDBJ whole genome shotgun (WGS) entry which is preliminary data.</text>
</comment>
<dbReference type="Pfam" id="PF07238">
    <property type="entry name" value="PilZ"/>
    <property type="match status" value="1"/>
</dbReference>
<evidence type="ECO:0000313" key="2">
    <source>
        <dbReference type="EMBL" id="GGK21510.1"/>
    </source>
</evidence>
<dbReference type="InterPro" id="IPR009875">
    <property type="entry name" value="PilZ_domain"/>
</dbReference>
<accession>A0A917V2C8</accession>
<proteinExistence type="predicted"/>
<protein>
    <recommendedName>
        <fullName evidence="1">PilZ domain-containing protein</fullName>
    </recommendedName>
</protein>
<dbReference type="SUPFAM" id="SSF141371">
    <property type="entry name" value="PilZ domain-like"/>
    <property type="match status" value="1"/>
</dbReference>
<name>A0A917V2C8_9HYPH</name>
<dbReference type="Proteomes" id="UP000600449">
    <property type="component" value="Unassembled WGS sequence"/>
</dbReference>
<dbReference type="GO" id="GO:0035438">
    <property type="term" value="F:cyclic-di-GMP binding"/>
    <property type="evidence" value="ECO:0007669"/>
    <property type="project" value="InterPro"/>
</dbReference>
<dbReference type="Gene3D" id="2.40.10.220">
    <property type="entry name" value="predicted glycosyltransferase like domains"/>
    <property type="match status" value="1"/>
</dbReference>
<sequence>MLDFQVRRRFALMRRSFATLGFSGDAAAQARRADLMLDDSTLTPTRQEDAHAVAWRSVDDEADAIADGVSAQTREAVFRLAYAIRREADALDELAPRARTAARRLAREEADIAEALDGLSEVDIRPALDLAAPPVAALVGEVAATALSVSLAAVRAGASARGFGEAARRVSDLGAILAEAWAGIEELVATIEERSADTAALAADLRRRGADASASAPESGARDVAALRRLALEIAAVAGRIAATAEDLARAVRDLADRLIAAVRAAPVGERRAQARVAVDLACDLRVSTGVLPGRARDISTTGALVELDAEAALAPGQPVSFRLADVPPLAGTIVEAEGGRVRLTFDLRHGANAGSAAAIERLARAAL</sequence>
<reference evidence="2 3" key="1">
    <citation type="journal article" date="2014" name="Int. J. Syst. Evol. Microbiol.">
        <title>Complete genome sequence of Corynebacterium casei LMG S-19264T (=DSM 44701T), isolated from a smear-ripened cheese.</title>
        <authorList>
            <consortium name="US DOE Joint Genome Institute (JGI-PGF)"/>
            <person name="Walter F."/>
            <person name="Albersmeier A."/>
            <person name="Kalinowski J."/>
            <person name="Ruckert C."/>
        </authorList>
    </citation>
    <scope>NUCLEOTIDE SEQUENCE [LARGE SCALE GENOMIC DNA]</scope>
    <source>
        <strain evidence="2 3">CGMCC 1.9161</strain>
    </source>
</reference>
<evidence type="ECO:0000259" key="1">
    <source>
        <dbReference type="Pfam" id="PF07238"/>
    </source>
</evidence>